<evidence type="ECO:0008006" key="6">
    <source>
        <dbReference type="Google" id="ProtNLM"/>
    </source>
</evidence>
<dbReference type="Pfam" id="PF07771">
    <property type="entry name" value="TSGP1"/>
    <property type="match status" value="1"/>
</dbReference>
<dbReference type="GO" id="GO:0005576">
    <property type="term" value="C:extracellular region"/>
    <property type="evidence" value="ECO:0007669"/>
    <property type="project" value="UniProtKB-SubCell"/>
</dbReference>
<dbReference type="AlphaFoldDB" id="G3MKT3"/>
<accession>G3MKT3</accession>
<evidence type="ECO:0000256" key="3">
    <source>
        <dbReference type="SAM" id="MobiDB-lite"/>
    </source>
</evidence>
<feature type="signal peptide" evidence="4">
    <location>
        <begin position="1"/>
        <end position="19"/>
    </location>
</feature>
<reference evidence="5" key="1">
    <citation type="journal article" date="2011" name="PLoS ONE">
        <title>A deep insight into the sialotranscriptome of the gulf coast tick, Amblyomma maculatum.</title>
        <authorList>
            <person name="Karim S."/>
            <person name="Singh P."/>
            <person name="Ribeiro J.M."/>
        </authorList>
    </citation>
    <scope>NUCLEOTIDE SEQUENCE</scope>
    <source>
        <tissue evidence="5">Salivary gland</tissue>
    </source>
</reference>
<feature type="compositionally biased region" description="Polar residues" evidence="3">
    <location>
        <begin position="153"/>
        <end position="164"/>
    </location>
</feature>
<keyword evidence="2" id="KW-0964">Secreted</keyword>
<evidence type="ECO:0000256" key="1">
    <source>
        <dbReference type="ARBA" id="ARBA00004613"/>
    </source>
</evidence>
<evidence type="ECO:0000313" key="5">
    <source>
        <dbReference type="EMBL" id="AEO34101.1"/>
    </source>
</evidence>
<dbReference type="InterPro" id="IPR011694">
    <property type="entry name" value="Ixonnexin-like"/>
</dbReference>
<proteinExistence type="evidence at transcript level"/>
<feature type="region of interest" description="Disordered" evidence="3">
    <location>
        <begin position="94"/>
        <end position="164"/>
    </location>
</feature>
<feature type="chain" id="PRO_5003447093" description="Basic tail protein" evidence="4">
    <location>
        <begin position="20"/>
        <end position="164"/>
    </location>
</feature>
<protein>
    <recommendedName>
        <fullName evidence="6">Basic tail protein</fullName>
    </recommendedName>
</protein>
<feature type="compositionally biased region" description="Basic residues" evidence="3">
    <location>
        <begin position="126"/>
        <end position="136"/>
    </location>
</feature>
<keyword evidence="4" id="KW-0732">Signal</keyword>
<dbReference type="EMBL" id="JO842484">
    <property type="protein sequence ID" value="AEO34101.1"/>
    <property type="molecule type" value="mRNA"/>
</dbReference>
<organism evidence="5">
    <name type="scientific">Amblyomma maculatum</name>
    <name type="common">Gulf Coast tick</name>
    <dbReference type="NCBI Taxonomy" id="34609"/>
    <lineage>
        <taxon>Eukaryota</taxon>
        <taxon>Metazoa</taxon>
        <taxon>Ecdysozoa</taxon>
        <taxon>Arthropoda</taxon>
        <taxon>Chelicerata</taxon>
        <taxon>Arachnida</taxon>
        <taxon>Acari</taxon>
        <taxon>Parasitiformes</taxon>
        <taxon>Ixodida</taxon>
        <taxon>Ixodoidea</taxon>
        <taxon>Ixodidae</taxon>
        <taxon>Amblyomminae</taxon>
        <taxon>Amblyomma</taxon>
    </lineage>
</organism>
<name>G3MKT3_AMBMU</name>
<evidence type="ECO:0000256" key="2">
    <source>
        <dbReference type="ARBA" id="ARBA00022525"/>
    </source>
</evidence>
<sequence length="164" mass="18408">MLVQWFLSIFIFHALQVTAEPVVDCPENETEATVPDCNFYCGKNSEDKWRMGYYKNGTKCKFSEDKIGLCILLVGNEGCYDPEGQVVKDFLGATSKASIPTTKPNQEKGEKKKKKKSKGSKDGKKPNKQKSPKSPKKQKDGKKAKPKKDKKVTTPTKTSPETEW</sequence>
<comment type="subcellular location">
    <subcellularLocation>
        <location evidence="1">Secreted</location>
    </subcellularLocation>
</comment>
<evidence type="ECO:0000256" key="4">
    <source>
        <dbReference type="SAM" id="SignalP"/>
    </source>
</evidence>